<keyword evidence="1" id="KW-0472">Membrane</keyword>
<name>A0ABY8TRD5_TETOB</name>
<dbReference type="EMBL" id="CP126210">
    <property type="protein sequence ID" value="WIA11562.1"/>
    <property type="molecule type" value="Genomic_DNA"/>
</dbReference>
<organism evidence="2 3">
    <name type="scientific">Tetradesmus obliquus</name>
    <name type="common">Green alga</name>
    <name type="synonym">Acutodesmus obliquus</name>
    <dbReference type="NCBI Taxonomy" id="3088"/>
    <lineage>
        <taxon>Eukaryota</taxon>
        <taxon>Viridiplantae</taxon>
        <taxon>Chlorophyta</taxon>
        <taxon>core chlorophytes</taxon>
        <taxon>Chlorophyceae</taxon>
        <taxon>CS clade</taxon>
        <taxon>Sphaeropleales</taxon>
        <taxon>Scenedesmaceae</taxon>
        <taxon>Tetradesmus</taxon>
    </lineage>
</organism>
<gene>
    <name evidence="2" type="ORF">OEZ85_011671</name>
</gene>
<keyword evidence="1" id="KW-0812">Transmembrane</keyword>
<feature type="transmembrane region" description="Helical" evidence="1">
    <location>
        <begin position="28"/>
        <end position="45"/>
    </location>
</feature>
<dbReference type="Proteomes" id="UP001244341">
    <property type="component" value="Chromosome 3b"/>
</dbReference>
<reference evidence="2 3" key="1">
    <citation type="submission" date="2023-05" db="EMBL/GenBank/DDBJ databases">
        <title>A 100% complete, gapless, phased diploid assembly of the Scenedesmus obliquus UTEX 3031 genome.</title>
        <authorList>
            <person name="Biondi T.C."/>
            <person name="Hanschen E.R."/>
            <person name="Kwon T."/>
            <person name="Eng W."/>
            <person name="Kruse C.P.S."/>
            <person name="Koehler S.I."/>
            <person name="Kunde Y."/>
            <person name="Gleasner C.D."/>
            <person name="You Mak K.T."/>
            <person name="Polle J."/>
            <person name="Hovde B.T."/>
            <person name="Starkenburg S.R."/>
        </authorList>
    </citation>
    <scope>NUCLEOTIDE SEQUENCE [LARGE SCALE GENOMIC DNA]</scope>
    <source>
        <strain evidence="2 3">DOE0152z</strain>
    </source>
</reference>
<protein>
    <submittedName>
        <fullName evidence="2">Uncharacterized protein</fullName>
    </submittedName>
</protein>
<keyword evidence="1" id="KW-1133">Transmembrane helix</keyword>
<evidence type="ECO:0000256" key="1">
    <source>
        <dbReference type="SAM" id="Phobius"/>
    </source>
</evidence>
<evidence type="ECO:0000313" key="2">
    <source>
        <dbReference type="EMBL" id="WIA11562.1"/>
    </source>
</evidence>
<evidence type="ECO:0000313" key="3">
    <source>
        <dbReference type="Proteomes" id="UP001244341"/>
    </source>
</evidence>
<sequence>MAGGDEDDSMYVNWWDNPTNPDSWHKHQLAWFGVAFWGVVFYAAFGGKKKEAAPAAAEEAKPAAAH</sequence>
<keyword evidence="3" id="KW-1185">Reference proteome</keyword>
<proteinExistence type="predicted"/>
<accession>A0ABY8TRD5</accession>